<keyword evidence="8 9" id="KW-0413">Isomerase</keyword>
<dbReference type="SUPFAM" id="SSF51366">
    <property type="entry name" value="Ribulose-phoshate binding barrel"/>
    <property type="match status" value="1"/>
</dbReference>
<feature type="active site" description="Proton donor" evidence="9">
    <location>
        <position position="129"/>
    </location>
</feature>
<dbReference type="InterPro" id="IPR006063">
    <property type="entry name" value="HisA_bact_arch"/>
</dbReference>
<evidence type="ECO:0000313" key="12">
    <source>
        <dbReference type="EMBL" id="CAA9561404.1"/>
    </source>
</evidence>
<dbReference type="InterPro" id="IPR013785">
    <property type="entry name" value="Aldolase_TIM"/>
</dbReference>
<name>A0A6J4UWP0_9BACT</name>
<dbReference type="GO" id="GO:0000162">
    <property type="term" value="P:L-tryptophan biosynthetic process"/>
    <property type="evidence" value="ECO:0007669"/>
    <property type="project" value="TreeGrafter"/>
</dbReference>
<comment type="catalytic activity">
    <reaction evidence="1 9 11">
        <text>1-(5-phospho-beta-D-ribosyl)-5-[(5-phospho-beta-D-ribosylamino)methylideneamino]imidazole-4-carboxamide = 5-[(5-phospho-1-deoxy-D-ribulos-1-ylimino)methylamino]-1-(5-phospho-beta-D-ribosyl)imidazole-4-carboxamide</text>
        <dbReference type="Rhea" id="RHEA:15469"/>
        <dbReference type="ChEBI" id="CHEBI:58435"/>
        <dbReference type="ChEBI" id="CHEBI:58525"/>
        <dbReference type="EC" id="5.3.1.16"/>
    </reaction>
</comment>
<dbReference type="GO" id="GO:0005737">
    <property type="term" value="C:cytoplasm"/>
    <property type="evidence" value="ECO:0007669"/>
    <property type="project" value="UniProtKB-SubCell"/>
</dbReference>
<comment type="similarity">
    <text evidence="4 9 10">Belongs to the HisA/HisF family.</text>
</comment>
<dbReference type="InterPro" id="IPR006062">
    <property type="entry name" value="His_biosynth"/>
</dbReference>
<accession>A0A6J4UWP0</accession>
<evidence type="ECO:0000256" key="11">
    <source>
        <dbReference type="RuleBase" id="RU003658"/>
    </source>
</evidence>
<reference evidence="12" key="1">
    <citation type="submission" date="2020-02" db="EMBL/GenBank/DDBJ databases">
        <authorList>
            <person name="Meier V. D."/>
        </authorList>
    </citation>
    <scope>NUCLEOTIDE SEQUENCE</scope>
    <source>
        <strain evidence="12">AVDCRST_MAG59</strain>
    </source>
</reference>
<evidence type="ECO:0000256" key="8">
    <source>
        <dbReference type="ARBA" id="ARBA00023235"/>
    </source>
</evidence>
<dbReference type="PANTHER" id="PTHR43090">
    <property type="entry name" value="1-(5-PHOSPHORIBOSYL)-5-[(5-PHOSPHORIBOSYLAMINO)METHYLIDENEAMINO] IMIDAZOLE-4-CARBOXAMIDE ISOMERASE"/>
    <property type="match status" value="1"/>
</dbReference>
<evidence type="ECO:0000256" key="6">
    <source>
        <dbReference type="ARBA" id="ARBA00022605"/>
    </source>
</evidence>
<evidence type="ECO:0000256" key="3">
    <source>
        <dbReference type="ARBA" id="ARBA00005133"/>
    </source>
</evidence>
<proteinExistence type="inferred from homology"/>
<dbReference type="CDD" id="cd04732">
    <property type="entry name" value="HisA"/>
    <property type="match status" value="1"/>
</dbReference>
<dbReference type="InterPro" id="IPR011060">
    <property type="entry name" value="RibuloseP-bd_barrel"/>
</dbReference>
<evidence type="ECO:0000256" key="2">
    <source>
        <dbReference type="ARBA" id="ARBA00004496"/>
    </source>
</evidence>
<feature type="active site" description="Proton acceptor" evidence="9">
    <location>
        <position position="8"/>
    </location>
</feature>
<keyword evidence="5 9" id="KW-0963">Cytoplasm</keyword>
<protein>
    <recommendedName>
        <fullName evidence="9 11">1-(5-phosphoribosyl)-5-[(5-phosphoribosylamino)methylideneamino] imidazole-4-carboxamide isomerase</fullName>
        <ecNumber evidence="9 11">5.3.1.16</ecNumber>
    </recommendedName>
    <alternativeName>
        <fullName evidence="9">Phosphoribosylformimino-5-aminoimidazole carboxamide ribotide isomerase</fullName>
    </alternativeName>
</protein>
<dbReference type="AlphaFoldDB" id="A0A6J4UWP0"/>
<evidence type="ECO:0000256" key="5">
    <source>
        <dbReference type="ARBA" id="ARBA00022490"/>
    </source>
</evidence>
<keyword evidence="6 9" id="KW-0028">Amino-acid biosynthesis</keyword>
<evidence type="ECO:0000256" key="7">
    <source>
        <dbReference type="ARBA" id="ARBA00023102"/>
    </source>
</evidence>
<sequence length="242" mass="24870">MIVYPAIDLRAGRCVRLVEGDFARETAYDADPVDAARRWADAGAAWLHVVDLDGAVVGEPVNLEAIRRIRHAVSIPIQLGGGLRLREHLSAAFDLGIDRAILGTVALGDPALVTDAVESYGDRIAVALDARDGRLAAQGWLEQTDALATEAALRLRTAGVATFVATDIARDGTLAGPNLASLGELVELLGQGVIASGGVGSVADLRAVAGVGVDGVVVGRALYDGRVDLAAAIAVATEVVPA</sequence>
<dbReference type="GO" id="GO:0000105">
    <property type="term" value="P:L-histidine biosynthetic process"/>
    <property type="evidence" value="ECO:0007669"/>
    <property type="project" value="UniProtKB-UniRule"/>
</dbReference>
<dbReference type="EC" id="5.3.1.16" evidence="9 11"/>
<dbReference type="InterPro" id="IPR044524">
    <property type="entry name" value="Isoase_HisA-like"/>
</dbReference>
<dbReference type="EMBL" id="CADCWF010000162">
    <property type="protein sequence ID" value="CAA9561404.1"/>
    <property type="molecule type" value="Genomic_DNA"/>
</dbReference>
<dbReference type="NCBIfam" id="TIGR00007">
    <property type="entry name" value="1-(5-phosphoribosyl)-5-[(5-phosphoribosylamino)methylideneamino]imidazole-4-carboxamide isomerase"/>
    <property type="match status" value="1"/>
</dbReference>
<evidence type="ECO:0000256" key="9">
    <source>
        <dbReference type="HAMAP-Rule" id="MF_01014"/>
    </source>
</evidence>
<evidence type="ECO:0000256" key="4">
    <source>
        <dbReference type="ARBA" id="ARBA00009667"/>
    </source>
</evidence>
<dbReference type="GO" id="GO:0003949">
    <property type="term" value="F:1-(5-phosphoribosyl)-5-[(5-phosphoribosylamino)methylideneamino]imidazole-4-carboxamide isomerase activity"/>
    <property type="evidence" value="ECO:0007669"/>
    <property type="project" value="UniProtKB-UniRule"/>
</dbReference>
<organism evidence="12">
    <name type="scientific">uncultured Thermomicrobiales bacterium</name>
    <dbReference type="NCBI Taxonomy" id="1645740"/>
    <lineage>
        <taxon>Bacteria</taxon>
        <taxon>Pseudomonadati</taxon>
        <taxon>Thermomicrobiota</taxon>
        <taxon>Thermomicrobia</taxon>
        <taxon>Thermomicrobiales</taxon>
        <taxon>environmental samples</taxon>
    </lineage>
</organism>
<evidence type="ECO:0000256" key="1">
    <source>
        <dbReference type="ARBA" id="ARBA00000901"/>
    </source>
</evidence>
<dbReference type="PANTHER" id="PTHR43090:SF2">
    <property type="entry name" value="1-(5-PHOSPHORIBOSYL)-5-[(5-PHOSPHORIBOSYLAMINO)METHYLIDENEAMINO] IMIDAZOLE-4-CARBOXAMIDE ISOMERASE"/>
    <property type="match status" value="1"/>
</dbReference>
<dbReference type="FunFam" id="3.20.20.70:FF:000009">
    <property type="entry name" value="1-(5-phosphoribosyl)-5-[(5-phosphoribosylamino)methylideneamino] imidazole-4-carboxamide isomerase"/>
    <property type="match status" value="1"/>
</dbReference>
<dbReference type="HAMAP" id="MF_01014">
    <property type="entry name" value="HisA"/>
    <property type="match status" value="1"/>
</dbReference>
<dbReference type="Pfam" id="PF00977">
    <property type="entry name" value="His_biosynth"/>
    <property type="match status" value="1"/>
</dbReference>
<gene>
    <name evidence="9" type="primary">hisA</name>
    <name evidence="12" type="ORF">AVDCRST_MAG59-2641</name>
</gene>
<keyword evidence="7 9" id="KW-0368">Histidine biosynthesis</keyword>
<evidence type="ECO:0000256" key="10">
    <source>
        <dbReference type="RuleBase" id="RU003657"/>
    </source>
</evidence>
<comment type="subcellular location">
    <subcellularLocation>
        <location evidence="2 9 11">Cytoplasm</location>
    </subcellularLocation>
</comment>
<dbReference type="Gene3D" id="3.20.20.70">
    <property type="entry name" value="Aldolase class I"/>
    <property type="match status" value="1"/>
</dbReference>
<dbReference type="InterPro" id="IPR023016">
    <property type="entry name" value="HisA/PriA"/>
</dbReference>
<comment type="pathway">
    <text evidence="3 9 11">Amino-acid biosynthesis; L-histidine biosynthesis; L-histidine from 5-phospho-alpha-D-ribose 1-diphosphate: step 4/9.</text>
</comment>
<dbReference type="UniPathway" id="UPA00031">
    <property type="reaction ID" value="UER00009"/>
</dbReference>